<proteinExistence type="predicted"/>
<dbReference type="AlphaFoldDB" id="A0A0L6Z806"/>
<dbReference type="PATRIC" id="fig|1121318.3.peg.2686"/>
<dbReference type="PROSITE" id="PS51257">
    <property type="entry name" value="PROKAR_LIPOPROTEIN"/>
    <property type="match status" value="1"/>
</dbReference>
<accession>A0A0L6Z806</accession>
<sequence length="274" mass="32026">MSRKNYWLVFICIVVFSTIFSGCGRIDDAAVSLGIKNKDFDYIRDGKISKVVIQNKRDKGFTFIVTDKDAIKDLYDILSSSKPVDNKITLDPDYILEFHEGVKQVHKFSYVAGLDKKDAGNLYSEDKVYIVSKRLDDDIIKNFWNIRIPKEFNNVYYQSMLKAVKDYRKSAGDKKTIGIDINDEEVAKFILSMDLKDFSGNLDSKSEIIQNDDRNKYDITMDIETQGYKTDIYKCIITFYDKSTKKENKYYFINNYELGSWRFSFTKDKEPENF</sequence>
<protein>
    <recommendedName>
        <fullName evidence="1">YhfM-like domain-containing protein</fullName>
    </recommendedName>
</protein>
<name>A0A0L6Z806_9CLOT</name>
<dbReference type="STRING" id="36844.SAMN04488501_10982"/>
<evidence type="ECO:0000313" key="2">
    <source>
        <dbReference type="EMBL" id="KOA18933.1"/>
    </source>
</evidence>
<reference evidence="3" key="1">
    <citation type="submission" date="2015-08" db="EMBL/GenBank/DDBJ databases">
        <title>Genome sequence of the strict anaerobe Clostridium homopropionicum LuHBu1 (DSM 5847T).</title>
        <authorList>
            <person name="Poehlein A."/>
            <person name="Beck M."/>
            <person name="Schiel-Bengelsdorf B."/>
            <person name="Bengelsdorf F.R."/>
            <person name="Daniel R."/>
            <person name="Duerre P."/>
        </authorList>
    </citation>
    <scope>NUCLEOTIDE SEQUENCE [LARGE SCALE GENOMIC DNA]</scope>
    <source>
        <strain evidence="3">DSM 5847</strain>
    </source>
</reference>
<dbReference type="InterPro" id="IPR058780">
    <property type="entry name" value="YhfM-like_dom"/>
</dbReference>
<comment type="caution">
    <text evidence="2">The sequence shown here is derived from an EMBL/GenBank/DDBJ whole genome shotgun (WGS) entry which is preliminary data.</text>
</comment>
<evidence type="ECO:0000259" key="1">
    <source>
        <dbReference type="Pfam" id="PF26353"/>
    </source>
</evidence>
<evidence type="ECO:0000313" key="3">
    <source>
        <dbReference type="Proteomes" id="UP000037043"/>
    </source>
</evidence>
<dbReference type="RefSeq" id="WP_052222157.1">
    <property type="nucleotide sequence ID" value="NZ_LHUR01000031.1"/>
</dbReference>
<dbReference type="Proteomes" id="UP000037043">
    <property type="component" value="Unassembled WGS sequence"/>
</dbReference>
<feature type="domain" description="YhfM-like" evidence="1">
    <location>
        <begin position="46"/>
        <end position="148"/>
    </location>
</feature>
<keyword evidence="3" id="KW-1185">Reference proteome</keyword>
<gene>
    <name evidence="2" type="ORF">CLHOM_26730</name>
</gene>
<organism evidence="2 3">
    <name type="scientific">Clostridium homopropionicum DSM 5847</name>
    <dbReference type="NCBI Taxonomy" id="1121318"/>
    <lineage>
        <taxon>Bacteria</taxon>
        <taxon>Bacillati</taxon>
        <taxon>Bacillota</taxon>
        <taxon>Clostridia</taxon>
        <taxon>Eubacteriales</taxon>
        <taxon>Clostridiaceae</taxon>
        <taxon>Clostridium</taxon>
    </lineage>
</organism>
<dbReference type="Pfam" id="PF26353">
    <property type="entry name" value="YhfM"/>
    <property type="match status" value="1"/>
</dbReference>
<dbReference type="EMBL" id="LHUR01000031">
    <property type="protein sequence ID" value="KOA18933.1"/>
    <property type="molecule type" value="Genomic_DNA"/>
</dbReference>